<evidence type="ECO:0000313" key="3">
    <source>
        <dbReference type="Proteomes" id="UP000011116"/>
    </source>
</evidence>
<feature type="region of interest" description="Disordered" evidence="1">
    <location>
        <begin position="147"/>
        <end position="184"/>
    </location>
</feature>
<accession>A0A8I6YT99</accession>
<dbReference type="OMA" id="FLCCSDE"/>
<sequence length="184" mass="18832">MGSCVSRSTASVEGSRRAAATAKVIGLDGSLAQFAAPVTAGEALGGDALGEPSFLCSADELRFDVPARALAAEEALQPGWLYFALPASMLRRPLSGQEMAALAVRASSALAIAGGKGRKAARVAPLVVAEEDGGWGHHGYGKSDALKTVNGGGETVGKTRKRDTRRPAGVQRLSAILEADDSDE</sequence>
<dbReference type="EnsemblPlants" id="HORVU.MOREX.r3.5HG0491470.1">
    <property type="protein sequence ID" value="HORVU.MOREX.r3.5HG0491470.1.CDS1"/>
    <property type="gene ID" value="HORVU.MOREX.r3.5HG0491470"/>
</dbReference>
<dbReference type="GeneID" id="123397596"/>
<dbReference type="KEGG" id="hvg:123397596"/>
<reference evidence="2" key="2">
    <citation type="submission" date="2020-10" db="EMBL/GenBank/DDBJ databases">
        <authorList>
            <person name="Scholz U."/>
            <person name="Mascher M."/>
            <person name="Fiebig A."/>
        </authorList>
    </citation>
    <scope>NUCLEOTIDE SEQUENCE [LARGE SCALE GENOMIC DNA]</scope>
    <source>
        <strain evidence="2">cv. Morex</strain>
    </source>
</reference>
<dbReference type="PANTHER" id="PTHR33052">
    <property type="entry name" value="DUF4228 DOMAIN PROTEIN-RELATED"/>
    <property type="match status" value="1"/>
</dbReference>
<evidence type="ECO:0000313" key="2">
    <source>
        <dbReference type="EnsemblPlants" id="HORVU.MOREX.r3.5HG0491470.1.CDS1"/>
    </source>
</evidence>
<dbReference type="InterPro" id="IPR025322">
    <property type="entry name" value="PADRE_dom"/>
</dbReference>
<gene>
    <name evidence="2" type="primary">LOC123397596</name>
</gene>
<organism evidence="2 3">
    <name type="scientific">Hordeum vulgare subsp. vulgare</name>
    <name type="common">Domesticated barley</name>
    <dbReference type="NCBI Taxonomy" id="112509"/>
    <lineage>
        <taxon>Eukaryota</taxon>
        <taxon>Viridiplantae</taxon>
        <taxon>Streptophyta</taxon>
        <taxon>Embryophyta</taxon>
        <taxon>Tracheophyta</taxon>
        <taxon>Spermatophyta</taxon>
        <taxon>Magnoliopsida</taxon>
        <taxon>Liliopsida</taxon>
        <taxon>Poales</taxon>
        <taxon>Poaceae</taxon>
        <taxon>BOP clade</taxon>
        <taxon>Pooideae</taxon>
        <taxon>Triticodae</taxon>
        <taxon>Triticeae</taxon>
        <taxon>Hordeinae</taxon>
        <taxon>Hordeum</taxon>
    </lineage>
</organism>
<dbReference type="Pfam" id="PF14009">
    <property type="entry name" value="PADRE"/>
    <property type="match status" value="1"/>
</dbReference>
<dbReference type="Gramene" id="HORVU.MOREX.r2.5HG0407350.1">
    <property type="protein sequence ID" value="HORVU.MOREX.r2.5HG0407350.1.CDS.1"/>
    <property type="gene ID" value="HORVU.MOREX.r2.5HG0407350"/>
</dbReference>
<proteinExistence type="predicted"/>
<dbReference type="OrthoDB" id="843671at2759"/>
<protein>
    <submittedName>
        <fullName evidence="2">Uncharacterized protein</fullName>
    </submittedName>
</protein>
<name>A0A8I6YT99_HORVV</name>
<keyword evidence="3" id="KW-1185">Reference proteome</keyword>
<reference evidence="2" key="3">
    <citation type="submission" date="2022-01" db="UniProtKB">
        <authorList>
            <consortium name="EnsemblPlants"/>
        </authorList>
    </citation>
    <scope>IDENTIFICATION</scope>
    <source>
        <strain evidence="2">subsp. vulgare</strain>
    </source>
</reference>
<dbReference type="Gramene" id="HORVU.MOREX.r3.5HG0491470.1">
    <property type="protein sequence ID" value="HORVU.MOREX.r3.5HG0491470.1.CDS1"/>
    <property type="gene ID" value="HORVU.MOREX.r3.5HG0491470"/>
</dbReference>
<evidence type="ECO:0000256" key="1">
    <source>
        <dbReference type="SAM" id="MobiDB-lite"/>
    </source>
</evidence>
<reference evidence="3" key="1">
    <citation type="journal article" date="2012" name="Nature">
        <title>A physical, genetic and functional sequence assembly of the barley genome.</title>
        <authorList>
            <consortium name="The International Barley Genome Sequencing Consortium"/>
            <person name="Mayer K.F."/>
            <person name="Waugh R."/>
            <person name="Brown J.W."/>
            <person name="Schulman A."/>
            <person name="Langridge P."/>
            <person name="Platzer M."/>
            <person name="Fincher G.B."/>
            <person name="Muehlbauer G.J."/>
            <person name="Sato K."/>
            <person name="Close T.J."/>
            <person name="Wise R.P."/>
            <person name="Stein N."/>
        </authorList>
    </citation>
    <scope>NUCLEOTIDE SEQUENCE [LARGE SCALE GENOMIC DNA]</scope>
    <source>
        <strain evidence="3">cv. Morex</strain>
    </source>
</reference>
<dbReference type="RefSeq" id="XP_044948066.1">
    <property type="nucleotide sequence ID" value="XM_045092131.1"/>
</dbReference>
<dbReference type="Proteomes" id="UP000011116">
    <property type="component" value="Chromosome 5H"/>
</dbReference>
<dbReference type="AlphaFoldDB" id="A0A8I6YT99"/>